<sequence length="182" mass="20535">MELEKIEDKVDDKKLDKSEDNPIEQERPQKSILMKGPNIIVSGNKVSLAFKESGYETLILQPPMGNENSLIINLINGSGVRVGITLNDPSLNLIEYPVGMHKCQYSYRIKDGYKFNDGIGTKYGNGIKKSEPIRMLFINNELIFEEQGKSLGSAFKVLPIKDGKYYPAISIFQDAQVEFVYH</sequence>
<organism evidence="2 3">
    <name type="scientific">Paramecium pentaurelia</name>
    <dbReference type="NCBI Taxonomy" id="43138"/>
    <lineage>
        <taxon>Eukaryota</taxon>
        <taxon>Sar</taxon>
        <taxon>Alveolata</taxon>
        <taxon>Ciliophora</taxon>
        <taxon>Intramacronucleata</taxon>
        <taxon>Oligohymenophorea</taxon>
        <taxon>Peniculida</taxon>
        <taxon>Parameciidae</taxon>
        <taxon>Paramecium</taxon>
    </lineage>
</organism>
<comment type="caution">
    <text evidence="2">The sequence shown here is derived from an EMBL/GenBank/DDBJ whole genome shotgun (WGS) entry which is preliminary data.</text>
</comment>
<name>A0A8S1WX36_9CILI</name>
<protein>
    <submittedName>
        <fullName evidence="2">Uncharacterized protein</fullName>
    </submittedName>
</protein>
<accession>A0A8S1WX36</accession>
<evidence type="ECO:0000313" key="2">
    <source>
        <dbReference type="EMBL" id="CAD8193151.1"/>
    </source>
</evidence>
<feature type="region of interest" description="Disordered" evidence="1">
    <location>
        <begin position="1"/>
        <end position="29"/>
    </location>
</feature>
<dbReference type="Proteomes" id="UP000689195">
    <property type="component" value="Unassembled WGS sequence"/>
</dbReference>
<keyword evidence="3" id="KW-1185">Reference proteome</keyword>
<proteinExistence type="predicted"/>
<dbReference type="OrthoDB" id="283962at2759"/>
<dbReference type="AlphaFoldDB" id="A0A8S1WX36"/>
<gene>
    <name evidence="2" type="ORF">PPENT_87.1.T1030134</name>
</gene>
<dbReference type="EMBL" id="CAJJDO010000103">
    <property type="protein sequence ID" value="CAD8193151.1"/>
    <property type="molecule type" value="Genomic_DNA"/>
</dbReference>
<evidence type="ECO:0000256" key="1">
    <source>
        <dbReference type="SAM" id="MobiDB-lite"/>
    </source>
</evidence>
<reference evidence="2" key="1">
    <citation type="submission" date="2021-01" db="EMBL/GenBank/DDBJ databases">
        <authorList>
            <consortium name="Genoscope - CEA"/>
            <person name="William W."/>
        </authorList>
    </citation>
    <scope>NUCLEOTIDE SEQUENCE</scope>
</reference>
<evidence type="ECO:0000313" key="3">
    <source>
        <dbReference type="Proteomes" id="UP000689195"/>
    </source>
</evidence>